<comment type="subcellular location">
    <subcellularLocation>
        <location evidence="5">Cell membrane</location>
        <topology evidence="5">Peripheral membrane protein</topology>
        <orientation evidence="5">Cytoplasmic side</orientation>
    </subcellularLocation>
    <text evidence="5">Localizes to the Z ring in an FtsZ-dependent manner. Targeted to the membrane through a conserved C-terminal amphipathic helix.</text>
</comment>
<dbReference type="GO" id="GO:0032153">
    <property type="term" value="C:cell division site"/>
    <property type="evidence" value="ECO:0007669"/>
    <property type="project" value="UniProtKB-UniRule"/>
</dbReference>
<evidence type="ECO:0000256" key="3">
    <source>
        <dbReference type="ARBA" id="ARBA00023136"/>
    </source>
</evidence>
<evidence type="ECO:0000256" key="2">
    <source>
        <dbReference type="ARBA" id="ARBA00022618"/>
    </source>
</evidence>
<dbReference type="InterPro" id="IPR043129">
    <property type="entry name" value="ATPase_NBD"/>
</dbReference>
<dbReference type="Pfam" id="PF14450">
    <property type="entry name" value="FtsA"/>
    <property type="match status" value="1"/>
</dbReference>
<dbReference type="EMBL" id="DWZI01000046">
    <property type="protein sequence ID" value="HJA86448.1"/>
    <property type="molecule type" value="Genomic_DNA"/>
</dbReference>
<evidence type="ECO:0000256" key="4">
    <source>
        <dbReference type="ARBA" id="ARBA00023306"/>
    </source>
</evidence>
<protein>
    <recommendedName>
        <fullName evidence="5">Cell division protein FtsA</fullName>
    </recommendedName>
</protein>
<comment type="caution">
    <text evidence="8">The sequence shown here is derived from an EMBL/GenBank/DDBJ whole genome shotgun (WGS) entry which is preliminary data.</text>
</comment>
<name>A0A9D2KVU2_9BACE</name>
<comment type="subunit">
    <text evidence="5">Self-interacts. Interacts with FtsZ.</text>
</comment>
<dbReference type="GO" id="GO:0043093">
    <property type="term" value="P:FtsZ-dependent cytokinesis"/>
    <property type="evidence" value="ECO:0007669"/>
    <property type="project" value="UniProtKB-UniRule"/>
</dbReference>
<dbReference type="Pfam" id="PF02491">
    <property type="entry name" value="SHS2_FTSA"/>
    <property type="match status" value="1"/>
</dbReference>
<dbReference type="PANTHER" id="PTHR32432:SF4">
    <property type="entry name" value="CELL DIVISION PROTEIN FTSA"/>
    <property type="match status" value="1"/>
</dbReference>
<dbReference type="HAMAP" id="MF_02033">
    <property type="entry name" value="FtsA"/>
    <property type="match status" value="1"/>
</dbReference>
<evidence type="ECO:0000256" key="6">
    <source>
        <dbReference type="SAM" id="MobiDB-lite"/>
    </source>
</evidence>
<reference evidence="8" key="1">
    <citation type="journal article" date="2021" name="PeerJ">
        <title>Extensive microbial diversity within the chicken gut microbiome revealed by metagenomics and culture.</title>
        <authorList>
            <person name="Gilroy R."/>
            <person name="Ravi A."/>
            <person name="Getino M."/>
            <person name="Pursley I."/>
            <person name="Horton D.L."/>
            <person name="Alikhan N.F."/>
            <person name="Baker D."/>
            <person name="Gharbi K."/>
            <person name="Hall N."/>
            <person name="Watson M."/>
            <person name="Adriaenssens E.M."/>
            <person name="Foster-Nyarko E."/>
            <person name="Jarju S."/>
            <person name="Secka A."/>
            <person name="Antonio M."/>
            <person name="Oren A."/>
            <person name="Chaudhuri R.R."/>
            <person name="La Ragione R."/>
            <person name="Hildebrand F."/>
            <person name="Pallen M.J."/>
        </authorList>
    </citation>
    <scope>NUCLEOTIDE SEQUENCE</scope>
    <source>
        <strain evidence="8">ChiHjej12B11-9795</strain>
    </source>
</reference>
<dbReference type="Proteomes" id="UP000823862">
    <property type="component" value="Unassembled WGS sequence"/>
</dbReference>
<reference evidence="8" key="2">
    <citation type="submission" date="2021-04" db="EMBL/GenBank/DDBJ databases">
        <authorList>
            <person name="Gilroy R."/>
        </authorList>
    </citation>
    <scope>NUCLEOTIDE SEQUENCE</scope>
    <source>
        <strain evidence="8">ChiHjej12B11-9795</strain>
    </source>
</reference>
<gene>
    <name evidence="5 8" type="primary">ftsA</name>
    <name evidence="8" type="ORF">H9950_09730</name>
</gene>
<organism evidence="8 9">
    <name type="scientific">Candidatus Bacteroides avicola</name>
    <dbReference type="NCBI Taxonomy" id="2838468"/>
    <lineage>
        <taxon>Bacteria</taxon>
        <taxon>Pseudomonadati</taxon>
        <taxon>Bacteroidota</taxon>
        <taxon>Bacteroidia</taxon>
        <taxon>Bacteroidales</taxon>
        <taxon>Bacteroidaceae</taxon>
        <taxon>Bacteroides</taxon>
    </lineage>
</organism>
<dbReference type="GO" id="GO:0009898">
    <property type="term" value="C:cytoplasmic side of plasma membrane"/>
    <property type="evidence" value="ECO:0007669"/>
    <property type="project" value="UniProtKB-UniRule"/>
</dbReference>
<feature type="compositionally biased region" description="Basic residues" evidence="6">
    <location>
        <begin position="451"/>
        <end position="461"/>
    </location>
</feature>
<dbReference type="PIRSF" id="PIRSF003101">
    <property type="entry name" value="FtsA"/>
    <property type="match status" value="1"/>
</dbReference>
<keyword evidence="2 5" id="KW-0132">Cell division</keyword>
<dbReference type="PANTHER" id="PTHR32432">
    <property type="entry name" value="CELL DIVISION PROTEIN FTSA-RELATED"/>
    <property type="match status" value="1"/>
</dbReference>
<evidence type="ECO:0000313" key="8">
    <source>
        <dbReference type="EMBL" id="HJA86448.1"/>
    </source>
</evidence>
<comment type="function">
    <text evidence="5">Cell division protein that is involved in the assembly of the Z ring. May serve as a membrane anchor for the Z ring.</text>
</comment>
<feature type="region of interest" description="Disordered" evidence="6">
    <location>
        <begin position="380"/>
        <end position="484"/>
    </location>
</feature>
<dbReference type="CDD" id="cd24048">
    <property type="entry name" value="ASKHA_NBD_FtsA"/>
    <property type="match status" value="1"/>
</dbReference>
<dbReference type="SMART" id="SM00842">
    <property type="entry name" value="FtsA"/>
    <property type="match status" value="1"/>
</dbReference>
<evidence type="ECO:0000259" key="7">
    <source>
        <dbReference type="SMART" id="SM00842"/>
    </source>
</evidence>
<dbReference type="NCBIfam" id="TIGR01174">
    <property type="entry name" value="ftsA"/>
    <property type="match status" value="1"/>
</dbReference>
<feature type="compositionally biased region" description="Polar residues" evidence="6">
    <location>
        <begin position="384"/>
        <end position="398"/>
    </location>
</feature>
<keyword evidence="3 5" id="KW-0472">Membrane</keyword>
<sequence>MSTTDFIAAIELSSSRIAGIAGKRQNDGSTEVLAYACEDSSAFVRKGQVYNIDKAAHAIQNIVTELEKQLGTTVTKVYAGIAGQSLRTVENRVNHTLEEEDIISAGLVDRLCDENRDLPLADMCVLDVAPQEYKIDNALHTDPVGVAGRNITARFLNIIARHQLRKNLEQAFEKAGVKVADMLVAPLAMAHAVLTESEMRAGCALVDLGAGTTTVQVYKNNILRYLCVLPLGGNNITHDLTSLKIEEGEAENLKLHYGNAICTDDDDDDEASVPCRLNDGRDVKLHELNDIVGARAEEIMSNAWNQIQLSGYENELFAGVVLTGGGSCLPGTETLFRNVSRTDKVRTARFVRESLHGHEEELGQDARLNTLLGLLLAGRDNCARPSSTSRPAQASIFTQEEMKPDTPPTPAQTVETPHAETTHKTEENEKPVQDTSKTPEKEKEKEDKGKNKNHGKDKKKSSPFGKIIDLFRDGMLDESDSIKN</sequence>
<dbReference type="SUPFAM" id="SSF53067">
    <property type="entry name" value="Actin-like ATPase domain"/>
    <property type="match status" value="2"/>
</dbReference>
<feature type="domain" description="SHS2" evidence="7">
    <location>
        <begin position="7"/>
        <end position="193"/>
    </location>
</feature>
<proteinExistence type="inferred from homology"/>
<dbReference type="InterPro" id="IPR003494">
    <property type="entry name" value="SHS2_FtsA"/>
</dbReference>
<accession>A0A9D2KVU2</accession>
<evidence type="ECO:0000313" key="9">
    <source>
        <dbReference type="Proteomes" id="UP000823862"/>
    </source>
</evidence>
<comment type="similarity">
    <text evidence="5">Belongs to the FtsA/MreB family.</text>
</comment>
<feature type="compositionally biased region" description="Basic and acidic residues" evidence="6">
    <location>
        <begin position="469"/>
        <end position="484"/>
    </location>
</feature>
<evidence type="ECO:0000256" key="5">
    <source>
        <dbReference type="HAMAP-Rule" id="MF_02033"/>
    </source>
</evidence>
<keyword evidence="1 5" id="KW-1003">Cell membrane</keyword>
<dbReference type="InterPro" id="IPR020823">
    <property type="entry name" value="Cell_div_FtsA"/>
</dbReference>
<evidence type="ECO:0000256" key="1">
    <source>
        <dbReference type="ARBA" id="ARBA00022475"/>
    </source>
</evidence>
<dbReference type="AlphaFoldDB" id="A0A9D2KVU2"/>
<feature type="compositionally biased region" description="Basic and acidic residues" evidence="6">
    <location>
        <begin position="417"/>
        <end position="450"/>
    </location>
</feature>
<keyword evidence="4 5" id="KW-0131">Cell cycle</keyword>
<dbReference type="Gene3D" id="3.30.420.40">
    <property type="match status" value="1"/>
</dbReference>
<dbReference type="InterPro" id="IPR050696">
    <property type="entry name" value="FtsA/MreB"/>
</dbReference>